<sequence length="271" mass="28966">MVGRSAEVAEQLSAAVPRARREAAHLMVALTLPRRGFTTDAAVARRVAAREHEEVLEVERMVRHSCVGTGVTAEVVVVRYLSSRFASTRRRRSTAAVERLARRRGGVVLHDQGQRHLAQSSADELVPEPNAYVAVVLPDSAEAVKVAQAGAELAHASGQPLVLVVPLAQSGTRAHRIEHEDQDAAAIAGRVRPTLDRFALTARTRPALYCDDGTSVDRQQSMADSVDQACRDIGAQIVVVSAQCPALSLLVTPVVIVHPAPARARAVADDA</sequence>
<proteinExistence type="predicted"/>
<evidence type="ECO:0000313" key="2">
    <source>
        <dbReference type="Proteomes" id="UP000199004"/>
    </source>
</evidence>
<dbReference type="STRING" id="1005944.SAMN05192576_3962"/>
<keyword evidence="2" id="KW-1185">Reference proteome</keyword>
<dbReference type="Proteomes" id="UP000199004">
    <property type="component" value="Unassembled WGS sequence"/>
</dbReference>
<dbReference type="EMBL" id="FNIC01000008">
    <property type="protein sequence ID" value="SDO40513.1"/>
    <property type="molecule type" value="Genomic_DNA"/>
</dbReference>
<accession>A0A1H0JAG9</accession>
<dbReference type="AlphaFoldDB" id="A0A1H0JAG9"/>
<organism evidence="1 2">
    <name type="scientific">Nocardioides szechwanensis</name>
    <dbReference type="NCBI Taxonomy" id="1005944"/>
    <lineage>
        <taxon>Bacteria</taxon>
        <taxon>Bacillati</taxon>
        <taxon>Actinomycetota</taxon>
        <taxon>Actinomycetes</taxon>
        <taxon>Propionibacteriales</taxon>
        <taxon>Nocardioidaceae</taxon>
        <taxon>Nocardioides</taxon>
    </lineage>
</organism>
<reference evidence="1 2" key="1">
    <citation type="submission" date="2016-10" db="EMBL/GenBank/DDBJ databases">
        <authorList>
            <person name="de Groot N.N."/>
        </authorList>
    </citation>
    <scope>NUCLEOTIDE SEQUENCE [LARGE SCALE GENOMIC DNA]</scope>
    <source>
        <strain evidence="1 2">CGMCC 1.11147</strain>
    </source>
</reference>
<gene>
    <name evidence="1" type="ORF">SAMN05192576_3962</name>
</gene>
<name>A0A1H0JAG9_9ACTN</name>
<protein>
    <recommendedName>
        <fullName evidence="3">Universal stress protein family protein</fullName>
    </recommendedName>
</protein>
<evidence type="ECO:0000313" key="1">
    <source>
        <dbReference type="EMBL" id="SDO40513.1"/>
    </source>
</evidence>
<evidence type="ECO:0008006" key="3">
    <source>
        <dbReference type="Google" id="ProtNLM"/>
    </source>
</evidence>